<dbReference type="SMART" id="SM00507">
    <property type="entry name" value="HNHc"/>
    <property type="match status" value="1"/>
</dbReference>
<evidence type="ECO:0000313" key="3">
    <source>
        <dbReference type="EMBL" id="SJM46812.1"/>
    </source>
</evidence>
<keyword evidence="4" id="KW-1185">Reference proteome</keyword>
<gene>
    <name evidence="3" type="ORF">CZ674_00760</name>
</gene>
<keyword evidence="3" id="KW-0378">Hydrolase</keyword>
<sequence>MFDSTRLDVPPSEVLSTGIFFDERGHFDVGPVGVASYEDAQLYLLKTAQQQSTSRLILETDAAIERLLANRELLRAQAADLAADCAKLHVRDDGQAFENEWQHLTSVLAVDAHRAESTVSNQLGTAQQRCTELPLTMQAWQDGRIHQGHVIAIERAASTITEESRGEFEAEALPKADGRTPQQLAPVARRIARKYESVSMQKNHADAFKERAVWVTPAEHGMATLNITTSAVLADAVVDRLRRAYKNRPEGDPRGLHQFMSDTALAVLLTGTCDSGWLDNIRAEVVVTMPATMLTAEETGRAELPAGQLVDDDTALLLAGSVNSWTRLFTHPVTGVAITADTYAPTTALRRFIVHRDRTCRFPGCARIAKHADVDHTNDWQHGGKTTPDNLACLCRHHHTLKHRLGADDGWRVRQLDPGVREWVDPHGRIRRTEPEPAPTAVIIREHPEQARW</sequence>
<keyword evidence="3" id="KW-0255">Endonuclease</keyword>
<evidence type="ECO:0000313" key="4">
    <source>
        <dbReference type="Proteomes" id="UP000195787"/>
    </source>
</evidence>
<evidence type="ECO:0000259" key="2">
    <source>
        <dbReference type="SMART" id="SM00507"/>
    </source>
</evidence>
<dbReference type="InterPro" id="IPR003615">
    <property type="entry name" value="HNH_nuc"/>
</dbReference>
<proteinExistence type="inferred from homology"/>
<feature type="domain" description="HNH nuclease" evidence="2">
    <location>
        <begin position="348"/>
        <end position="400"/>
    </location>
</feature>
<organism evidence="3 4">
    <name type="scientific">Agrococcus casei LMG 22410</name>
    <dbReference type="NCBI Taxonomy" id="1255656"/>
    <lineage>
        <taxon>Bacteria</taxon>
        <taxon>Bacillati</taxon>
        <taxon>Actinomycetota</taxon>
        <taxon>Actinomycetes</taxon>
        <taxon>Micrococcales</taxon>
        <taxon>Microbacteriaceae</taxon>
        <taxon>Agrococcus</taxon>
    </lineage>
</organism>
<keyword evidence="3" id="KW-0540">Nuclease</keyword>
<dbReference type="InterPro" id="IPR002711">
    <property type="entry name" value="HNH"/>
</dbReference>
<dbReference type="Proteomes" id="UP000195787">
    <property type="component" value="Unassembled WGS sequence"/>
</dbReference>
<dbReference type="EMBL" id="FUHU01000003">
    <property type="protein sequence ID" value="SJM46812.1"/>
    <property type="molecule type" value="Genomic_DNA"/>
</dbReference>
<evidence type="ECO:0000256" key="1">
    <source>
        <dbReference type="ARBA" id="ARBA00023450"/>
    </source>
</evidence>
<name>A0A1R4ET66_9MICO</name>
<dbReference type="Pfam" id="PF02720">
    <property type="entry name" value="DUF222"/>
    <property type="match status" value="1"/>
</dbReference>
<dbReference type="RefSeq" id="WP_159456851.1">
    <property type="nucleotide sequence ID" value="NZ_FUHU01000003.1"/>
</dbReference>
<accession>A0A1R4ET66</accession>
<reference evidence="3 4" key="1">
    <citation type="submission" date="2017-02" db="EMBL/GenBank/DDBJ databases">
        <authorList>
            <person name="Peterson S.W."/>
        </authorList>
    </citation>
    <scope>NUCLEOTIDE SEQUENCE [LARGE SCALE GENOMIC DNA]</scope>
    <source>
        <strain evidence="3 4">LMG 22410</strain>
    </source>
</reference>
<dbReference type="GeneID" id="303171739"/>
<dbReference type="Gene3D" id="1.10.30.50">
    <property type="match status" value="1"/>
</dbReference>
<dbReference type="AlphaFoldDB" id="A0A1R4ET66"/>
<dbReference type="GO" id="GO:0004519">
    <property type="term" value="F:endonuclease activity"/>
    <property type="evidence" value="ECO:0007669"/>
    <property type="project" value="UniProtKB-KW"/>
</dbReference>
<dbReference type="GO" id="GO:0003676">
    <property type="term" value="F:nucleic acid binding"/>
    <property type="evidence" value="ECO:0007669"/>
    <property type="project" value="InterPro"/>
</dbReference>
<dbReference type="CDD" id="cd00085">
    <property type="entry name" value="HNHc"/>
    <property type="match status" value="1"/>
</dbReference>
<dbReference type="OrthoDB" id="3261064at2"/>
<dbReference type="Pfam" id="PF01844">
    <property type="entry name" value="HNH"/>
    <property type="match status" value="1"/>
</dbReference>
<dbReference type="GO" id="GO:0008270">
    <property type="term" value="F:zinc ion binding"/>
    <property type="evidence" value="ECO:0007669"/>
    <property type="project" value="InterPro"/>
</dbReference>
<protein>
    <submittedName>
        <fullName evidence="3">HNH endonuclease</fullName>
    </submittedName>
</protein>
<dbReference type="InterPro" id="IPR003870">
    <property type="entry name" value="DUF222"/>
</dbReference>
<comment type="similarity">
    <text evidence="1">Belongs to the Rv1128c/1148c/1588c/1702c/1945/3466 family.</text>
</comment>